<sequence>MRPVDLARLLFLAALWGSSFIFLRAAAPYLGTVPSAFFRVSLGMLGLLAVVLSLRVPLRFHGKLRHALLLGVLSSAAPFLMYAFAAQRLPAGYSAIFNAMTPLMGVLIGALCFGERATLARLAGVCVGLMGVAVLTQAGPVAVEARMLAGVGACLVATLCYALGGFMTRRWITERGGLDNRLMALGSQVGAVLALLPFMLHASLGDAPPGWLDAPLNAWLAMLGLGLLCTSYAYIVFFRLLADIGPLKATTVTFIIPIFGVLWDWLIFDEPVTLAHLGSTGLIAVALWLVLRGSPQVAAASAAAERKD</sequence>
<feature type="transmembrane region" description="Helical" evidence="5">
    <location>
        <begin position="145"/>
        <end position="164"/>
    </location>
</feature>
<dbReference type="Proteomes" id="UP000078558">
    <property type="component" value="Chromosome I"/>
</dbReference>
<name>A0A1C3K8L2_9BURK</name>
<evidence type="ECO:0000313" key="8">
    <source>
        <dbReference type="EMBL" id="SOE49246.1"/>
    </source>
</evidence>
<dbReference type="Pfam" id="PF00892">
    <property type="entry name" value="EamA"/>
    <property type="match status" value="2"/>
</dbReference>
<dbReference type="PANTHER" id="PTHR32322:SF9">
    <property type="entry name" value="AMINO-ACID METABOLITE EFFLUX PUMP-RELATED"/>
    <property type="match status" value="1"/>
</dbReference>
<dbReference type="GO" id="GO:0016020">
    <property type="term" value="C:membrane"/>
    <property type="evidence" value="ECO:0007669"/>
    <property type="project" value="UniProtKB-SubCell"/>
</dbReference>
<evidence type="ECO:0000256" key="1">
    <source>
        <dbReference type="ARBA" id="ARBA00004141"/>
    </source>
</evidence>
<evidence type="ECO:0000313" key="9">
    <source>
        <dbReference type="Proteomes" id="UP000078558"/>
    </source>
</evidence>
<dbReference type="OrthoDB" id="9810556at2"/>
<feature type="transmembrane region" description="Helical" evidence="5">
    <location>
        <begin position="91"/>
        <end position="112"/>
    </location>
</feature>
<feature type="transmembrane region" description="Helical" evidence="5">
    <location>
        <begin position="119"/>
        <end position="139"/>
    </location>
</feature>
<protein>
    <submittedName>
        <fullName evidence="7">Permease of the drug/metabolite transporter (DMT) superfamily</fullName>
    </submittedName>
</protein>
<feature type="transmembrane region" description="Helical" evidence="5">
    <location>
        <begin position="274"/>
        <end position="291"/>
    </location>
</feature>
<dbReference type="SUPFAM" id="SSF103481">
    <property type="entry name" value="Multidrug resistance efflux transporter EmrE"/>
    <property type="match status" value="2"/>
</dbReference>
<feature type="transmembrane region" description="Helical" evidence="5">
    <location>
        <begin position="66"/>
        <end position="85"/>
    </location>
</feature>
<dbReference type="InterPro" id="IPR050638">
    <property type="entry name" value="AA-Vitamin_Transporters"/>
</dbReference>
<keyword evidence="9" id="KW-1185">Reference proteome</keyword>
<evidence type="ECO:0000256" key="2">
    <source>
        <dbReference type="ARBA" id="ARBA00022692"/>
    </source>
</evidence>
<proteinExistence type="predicted"/>
<evidence type="ECO:0000256" key="4">
    <source>
        <dbReference type="ARBA" id="ARBA00023136"/>
    </source>
</evidence>
<comment type="subcellular location">
    <subcellularLocation>
        <location evidence="1">Membrane</location>
        <topology evidence="1">Multi-pass membrane protein</topology>
    </subcellularLocation>
</comment>
<organism evidence="7 9">
    <name type="scientific">Orrella dioscoreae</name>
    <dbReference type="NCBI Taxonomy" id="1851544"/>
    <lineage>
        <taxon>Bacteria</taxon>
        <taxon>Pseudomonadati</taxon>
        <taxon>Pseudomonadota</taxon>
        <taxon>Betaproteobacteria</taxon>
        <taxon>Burkholderiales</taxon>
        <taxon>Alcaligenaceae</taxon>
        <taxon>Orrella</taxon>
    </lineage>
</organism>
<dbReference type="EMBL" id="FLRC01000056">
    <property type="protein sequence ID" value="SBT27843.1"/>
    <property type="molecule type" value="Genomic_DNA"/>
</dbReference>
<reference evidence="8 9" key="2">
    <citation type="submission" date="2017-08" db="EMBL/GenBank/DDBJ databases">
        <authorList>
            <person name="de Groot N.N."/>
        </authorList>
    </citation>
    <scope>NUCLEOTIDE SEQUENCE [LARGE SCALE GENOMIC DNA]</scope>
    <source>
        <strain evidence="8">Orrdi1</strain>
    </source>
</reference>
<feature type="transmembrane region" description="Helical" evidence="5">
    <location>
        <begin position="185"/>
        <end position="204"/>
    </location>
</feature>
<evidence type="ECO:0000256" key="5">
    <source>
        <dbReference type="SAM" id="Phobius"/>
    </source>
</evidence>
<feature type="domain" description="EamA" evidence="6">
    <location>
        <begin position="150"/>
        <end position="291"/>
    </location>
</feature>
<feature type="transmembrane region" description="Helical" evidence="5">
    <location>
        <begin position="249"/>
        <end position="268"/>
    </location>
</feature>
<dbReference type="Gene3D" id="1.10.3730.20">
    <property type="match status" value="1"/>
</dbReference>
<gene>
    <name evidence="7" type="ORF">ODI_02135</name>
    <name evidence="8" type="ORF">ODI_R1943</name>
</gene>
<dbReference type="RefSeq" id="WP_067760077.1">
    <property type="nucleotide sequence ID" value="NZ_LT907988.1"/>
</dbReference>
<evidence type="ECO:0000313" key="7">
    <source>
        <dbReference type="EMBL" id="SBT27843.1"/>
    </source>
</evidence>
<dbReference type="STRING" id="1851544.ODI_02135"/>
<keyword evidence="3 5" id="KW-1133">Transmembrane helix</keyword>
<dbReference type="PANTHER" id="PTHR32322">
    <property type="entry name" value="INNER MEMBRANE TRANSPORTER"/>
    <property type="match status" value="1"/>
</dbReference>
<dbReference type="EMBL" id="LT907988">
    <property type="protein sequence ID" value="SOE49246.1"/>
    <property type="molecule type" value="Genomic_DNA"/>
</dbReference>
<evidence type="ECO:0000259" key="6">
    <source>
        <dbReference type="Pfam" id="PF00892"/>
    </source>
</evidence>
<reference evidence="7 9" key="1">
    <citation type="submission" date="2016-06" db="EMBL/GenBank/DDBJ databases">
        <authorList>
            <person name="Kjaerup R.B."/>
            <person name="Dalgaard T.S."/>
            <person name="Juul-Madsen H.R."/>
        </authorList>
    </citation>
    <scope>NUCLEOTIDE SEQUENCE [LARGE SCALE GENOMIC DNA]</scope>
    <source>
        <strain evidence="7">Orrdi1</strain>
    </source>
</reference>
<accession>A0A1C3K8L2</accession>
<dbReference type="AlphaFoldDB" id="A0A1C3K8L2"/>
<keyword evidence="4 5" id="KW-0472">Membrane</keyword>
<dbReference type="InterPro" id="IPR037185">
    <property type="entry name" value="EmrE-like"/>
</dbReference>
<feature type="transmembrane region" description="Helical" evidence="5">
    <location>
        <begin position="36"/>
        <end position="54"/>
    </location>
</feature>
<feature type="transmembrane region" description="Helical" evidence="5">
    <location>
        <begin position="216"/>
        <end position="237"/>
    </location>
</feature>
<dbReference type="InterPro" id="IPR000620">
    <property type="entry name" value="EamA_dom"/>
</dbReference>
<evidence type="ECO:0000256" key="3">
    <source>
        <dbReference type="ARBA" id="ARBA00022989"/>
    </source>
</evidence>
<dbReference type="KEGG" id="odi:ODI_R1943"/>
<keyword evidence="2 5" id="KW-0812">Transmembrane</keyword>
<feature type="domain" description="EamA" evidence="6">
    <location>
        <begin position="10"/>
        <end position="136"/>
    </location>
</feature>